<comment type="similarity">
    <text evidence="1">Belongs to the aldehyde dehydrogenase family.</text>
</comment>
<evidence type="ECO:0000256" key="1">
    <source>
        <dbReference type="ARBA" id="ARBA00009986"/>
    </source>
</evidence>
<accession>A0A1K0JGT0</accession>
<dbReference type="PANTHER" id="PTHR42804">
    <property type="entry name" value="ALDEHYDE DEHYDROGENASE"/>
    <property type="match status" value="1"/>
</dbReference>
<evidence type="ECO:0000259" key="3">
    <source>
        <dbReference type="Pfam" id="PF00171"/>
    </source>
</evidence>
<gene>
    <name evidence="4" type="primary">ald</name>
    <name evidence="4" type="ORF">CNECB9_4640017</name>
</gene>
<evidence type="ECO:0000313" key="4">
    <source>
        <dbReference type="EMBL" id="SCU86978.1"/>
    </source>
</evidence>
<reference evidence="4" key="1">
    <citation type="submission" date="2016-09" db="EMBL/GenBank/DDBJ databases">
        <authorList>
            <person name="Capua I."/>
            <person name="De Benedictis P."/>
            <person name="Joannis T."/>
            <person name="Lombin L.H."/>
            <person name="Cattoli G."/>
        </authorList>
    </citation>
    <scope>NUCLEOTIDE SEQUENCE</scope>
    <source>
        <strain evidence="4">B9</strain>
    </source>
</reference>
<dbReference type="CDD" id="cd07138">
    <property type="entry name" value="ALDH_CddD_SSP0762"/>
    <property type="match status" value="1"/>
</dbReference>
<dbReference type="FunFam" id="3.40.605.10:FF:000007">
    <property type="entry name" value="NAD/NADP-dependent betaine aldehyde dehydrogenase"/>
    <property type="match status" value="1"/>
</dbReference>
<dbReference type="FunFam" id="3.40.309.10:FF:000012">
    <property type="entry name" value="Betaine aldehyde dehydrogenase"/>
    <property type="match status" value="1"/>
</dbReference>
<dbReference type="InterPro" id="IPR016162">
    <property type="entry name" value="Ald_DH_N"/>
</dbReference>
<dbReference type="SUPFAM" id="SSF53720">
    <property type="entry name" value="ALDH-like"/>
    <property type="match status" value="1"/>
</dbReference>
<dbReference type="AlphaFoldDB" id="A0A1K0JGT0"/>
<dbReference type="EMBL" id="FMSH01000406">
    <property type="protein sequence ID" value="SCU86978.1"/>
    <property type="molecule type" value="Genomic_DNA"/>
</dbReference>
<dbReference type="Gene3D" id="3.40.605.10">
    <property type="entry name" value="Aldehyde Dehydrogenase, Chain A, domain 1"/>
    <property type="match status" value="1"/>
</dbReference>
<dbReference type="Pfam" id="PF00171">
    <property type="entry name" value="Aldedh"/>
    <property type="match status" value="1"/>
</dbReference>
<dbReference type="Gene3D" id="3.40.309.10">
    <property type="entry name" value="Aldehyde Dehydrogenase, Chain A, domain 2"/>
    <property type="match status" value="1"/>
</dbReference>
<keyword evidence="2 4" id="KW-0560">Oxidoreductase</keyword>
<dbReference type="EC" id="1.2.1.83" evidence="4"/>
<name>A0A1K0JGT0_CUPNE</name>
<feature type="domain" description="Aldehyde dehydrogenase" evidence="3">
    <location>
        <begin position="13"/>
        <end position="471"/>
    </location>
</feature>
<protein>
    <submittedName>
        <fullName evidence="4">3-succinoylsemialdehyde-pyridine dehydrogenase</fullName>
        <ecNumber evidence="4">1.2.1.83</ecNumber>
    </submittedName>
</protein>
<dbReference type="InterPro" id="IPR016161">
    <property type="entry name" value="Ald_DH/histidinol_DH"/>
</dbReference>
<dbReference type="RefSeq" id="WP_340528163.1">
    <property type="nucleotide sequence ID" value="NZ_FMSH01000406.1"/>
</dbReference>
<dbReference type="InterPro" id="IPR016163">
    <property type="entry name" value="Ald_DH_C"/>
</dbReference>
<proteinExistence type="inferred from homology"/>
<sequence length="473" mass="49908">MKILDRFYIGGEWVAPTSGGTMADVINPATEACIAQVAMGTAADADHAVKAAQRAFATWSQTSREDRIALLERIVEQYRLRMPEIAEAVRLEMGAPVTLCNAMQAPVGLVQLQATLDALRTFELEEMRGKTWLCREPVGVAVLITPWNGPLNQIAAKVAPALAAGCTVVLKPSEITPLDAVIFAEVMHAAGTPPGVFNMVFGDGRTVGAALSSHPGVDMVSITGSTRAGVEVAISAAPTVKRVAQELGGKSPLIVLDDADLPAAVRGAVGQCMMNSGQICVAPTRLLVPRDRYEEAVGIAAAAANALKVGDPADPATHLGPLSNRNQFERVQRMIGLGIEEGARVAAGGLGRPEGIGHGFFVRPTVFADVHNGMTVAREEIFGPVICMIPYDDEDDAIGIANDTEYGLAAYVASGDPARARRVAARLRAGSIRINFVALDLTAPFGGFKRSGNGREYGPEGIAEFLEWKSVCM</sequence>
<organism evidence="4">
    <name type="scientific">Cupriavidus necator</name>
    <name type="common">Alcaligenes eutrophus</name>
    <name type="synonym">Ralstonia eutropha</name>
    <dbReference type="NCBI Taxonomy" id="106590"/>
    <lineage>
        <taxon>Bacteria</taxon>
        <taxon>Pseudomonadati</taxon>
        <taxon>Pseudomonadota</taxon>
        <taxon>Betaproteobacteria</taxon>
        <taxon>Burkholderiales</taxon>
        <taxon>Burkholderiaceae</taxon>
        <taxon>Cupriavidus</taxon>
    </lineage>
</organism>
<dbReference type="PANTHER" id="PTHR42804:SF1">
    <property type="entry name" value="ALDEHYDE DEHYDROGENASE-RELATED"/>
    <property type="match status" value="1"/>
</dbReference>
<dbReference type="InterPro" id="IPR015590">
    <property type="entry name" value="Aldehyde_DH_dom"/>
</dbReference>
<dbReference type="GO" id="GO:0016620">
    <property type="term" value="F:oxidoreductase activity, acting on the aldehyde or oxo group of donors, NAD or NADP as acceptor"/>
    <property type="evidence" value="ECO:0007669"/>
    <property type="project" value="InterPro"/>
</dbReference>
<evidence type="ECO:0000256" key="2">
    <source>
        <dbReference type="ARBA" id="ARBA00023002"/>
    </source>
</evidence>